<evidence type="ECO:0000313" key="4">
    <source>
        <dbReference type="EMBL" id="KAJ8906695.1"/>
    </source>
</evidence>
<dbReference type="InterPro" id="IPR014189">
    <property type="entry name" value="Quinone_OxRdtase_PIG3"/>
</dbReference>
<dbReference type="SMART" id="SM00829">
    <property type="entry name" value="PKS_ER"/>
    <property type="match status" value="1"/>
</dbReference>
<dbReference type="GO" id="GO:0048038">
    <property type="term" value="F:quinone binding"/>
    <property type="evidence" value="ECO:0007669"/>
    <property type="project" value="TreeGrafter"/>
</dbReference>
<dbReference type="InterPro" id="IPR013149">
    <property type="entry name" value="ADH-like_C"/>
</dbReference>
<dbReference type="InterPro" id="IPR020843">
    <property type="entry name" value="ER"/>
</dbReference>
<dbReference type="AlphaFoldDB" id="A0AAV8UVS8"/>
<gene>
    <name evidence="4" type="ORF">NDN08_003184</name>
</gene>
<dbReference type="Gene3D" id="3.40.50.720">
    <property type="entry name" value="NAD(P)-binding Rossmann-like Domain"/>
    <property type="match status" value="1"/>
</dbReference>
<accession>A0AAV8UVS8</accession>
<organism evidence="4 5">
    <name type="scientific">Rhodosorus marinus</name>
    <dbReference type="NCBI Taxonomy" id="101924"/>
    <lineage>
        <taxon>Eukaryota</taxon>
        <taxon>Rhodophyta</taxon>
        <taxon>Stylonematophyceae</taxon>
        <taxon>Stylonematales</taxon>
        <taxon>Stylonemataceae</taxon>
        <taxon>Rhodosorus</taxon>
    </lineage>
</organism>
<evidence type="ECO:0000256" key="1">
    <source>
        <dbReference type="ARBA" id="ARBA00022857"/>
    </source>
</evidence>
<keyword evidence="2" id="KW-0560">Oxidoreductase</keyword>
<dbReference type="InterPro" id="IPR013154">
    <property type="entry name" value="ADH-like_N"/>
</dbReference>
<name>A0AAV8UVS8_9RHOD</name>
<sequence length="324" mass="34677">MMRAVIARDKVLRMVERAVPVPSGSEVLVKVAYAGVNRADLLQKDGHYPPPAGASDIIGLECSGTIEALGNEAHKFRVGDRVAALLKGGGYSEYVAIDQGCVANVPDEMKLSDAAAIPEVWTTAYQLVHRISRTRATDTVLVHAAGSGVGLAAVQLASSTGASVIATARTDAKLKVAMQLGAATGLKPSWTEEAGTRFEVNPVDVILDPVGAKYWDANLHALATDGRWVVYGSLGGVKVAGVDLGLMLRKRLSIYTTTLRSRSLEYQGALFTDAFHEIVPKIVRGEFKNRIFEQYNLDAAEEAHACLKDNRNLGKVVLKVGESH</sequence>
<dbReference type="Pfam" id="PF08240">
    <property type="entry name" value="ADH_N"/>
    <property type="match status" value="1"/>
</dbReference>
<dbReference type="Gene3D" id="3.90.180.10">
    <property type="entry name" value="Medium-chain alcohol dehydrogenases, catalytic domain"/>
    <property type="match status" value="1"/>
</dbReference>
<dbReference type="InterPro" id="IPR011032">
    <property type="entry name" value="GroES-like_sf"/>
</dbReference>
<keyword evidence="1" id="KW-0521">NADP</keyword>
<proteinExistence type="predicted"/>
<comment type="caution">
    <text evidence="4">The sequence shown here is derived from an EMBL/GenBank/DDBJ whole genome shotgun (WGS) entry which is preliminary data.</text>
</comment>
<dbReference type="Pfam" id="PF00107">
    <property type="entry name" value="ADH_zinc_N"/>
    <property type="match status" value="1"/>
</dbReference>
<dbReference type="SUPFAM" id="SSF50129">
    <property type="entry name" value="GroES-like"/>
    <property type="match status" value="1"/>
</dbReference>
<dbReference type="GO" id="GO:0003960">
    <property type="term" value="F:quinone reductase (NADPH) activity"/>
    <property type="evidence" value="ECO:0007669"/>
    <property type="project" value="TreeGrafter"/>
</dbReference>
<dbReference type="EMBL" id="JAMWBK010000003">
    <property type="protein sequence ID" value="KAJ8906695.1"/>
    <property type="molecule type" value="Genomic_DNA"/>
</dbReference>
<feature type="domain" description="Enoyl reductase (ER)" evidence="3">
    <location>
        <begin position="7"/>
        <end position="318"/>
    </location>
</feature>
<evidence type="ECO:0000256" key="2">
    <source>
        <dbReference type="ARBA" id="ARBA00023002"/>
    </source>
</evidence>
<evidence type="ECO:0000313" key="5">
    <source>
        <dbReference type="Proteomes" id="UP001157974"/>
    </source>
</evidence>
<dbReference type="SUPFAM" id="SSF51735">
    <property type="entry name" value="NAD(P)-binding Rossmann-fold domains"/>
    <property type="match status" value="1"/>
</dbReference>
<dbReference type="PANTHER" id="PTHR48106:SF18">
    <property type="entry name" value="QUINONE OXIDOREDUCTASE PIG3"/>
    <property type="match status" value="1"/>
</dbReference>
<dbReference type="PANTHER" id="PTHR48106">
    <property type="entry name" value="QUINONE OXIDOREDUCTASE PIG3-RELATED"/>
    <property type="match status" value="1"/>
</dbReference>
<dbReference type="InterPro" id="IPR036291">
    <property type="entry name" value="NAD(P)-bd_dom_sf"/>
</dbReference>
<reference evidence="4 5" key="1">
    <citation type="journal article" date="2023" name="Nat. Commun.">
        <title>Origin of minicircular mitochondrial genomes in red algae.</title>
        <authorList>
            <person name="Lee Y."/>
            <person name="Cho C.H."/>
            <person name="Lee Y.M."/>
            <person name="Park S.I."/>
            <person name="Yang J.H."/>
            <person name="West J.A."/>
            <person name="Bhattacharya D."/>
            <person name="Yoon H.S."/>
        </authorList>
    </citation>
    <scope>NUCLEOTIDE SEQUENCE [LARGE SCALE GENOMIC DNA]</scope>
    <source>
        <strain evidence="4 5">CCMP1338</strain>
        <tissue evidence="4">Whole cell</tissue>
    </source>
</reference>
<dbReference type="GO" id="GO:0070402">
    <property type="term" value="F:NADPH binding"/>
    <property type="evidence" value="ECO:0007669"/>
    <property type="project" value="TreeGrafter"/>
</dbReference>
<dbReference type="NCBIfam" id="TIGR02824">
    <property type="entry name" value="quinone_pig3"/>
    <property type="match status" value="1"/>
</dbReference>
<dbReference type="Proteomes" id="UP001157974">
    <property type="component" value="Unassembled WGS sequence"/>
</dbReference>
<protein>
    <recommendedName>
        <fullName evidence="3">Enoyl reductase (ER) domain-containing protein</fullName>
    </recommendedName>
</protein>
<evidence type="ECO:0000259" key="3">
    <source>
        <dbReference type="SMART" id="SM00829"/>
    </source>
</evidence>
<keyword evidence="5" id="KW-1185">Reference proteome</keyword>
<dbReference type="CDD" id="cd05276">
    <property type="entry name" value="p53_inducible_oxidoreductase"/>
    <property type="match status" value="1"/>
</dbReference>